<dbReference type="RefSeq" id="WP_107600526.1">
    <property type="nucleotide sequence ID" value="NZ_JBOIMJ010000001.1"/>
</dbReference>
<comment type="caution">
    <text evidence="2">The sequence shown here is derived from an EMBL/GenBank/DDBJ whole genome shotgun (WGS) entry which is preliminary data.</text>
</comment>
<organism evidence="2 3">
    <name type="scientific">Staphylococcus succinus</name>
    <dbReference type="NCBI Taxonomy" id="61015"/>
    <lineage>
        <taxon>Bacteria</taxon>
        <taxon>Bacillati</taxon>
        <taxon>Bacillota</taxon>
        <taxon>Bacilli</taxon>
        <taxon>Bacillales</taxon>
        <taxon>Staphylococcaceae</taxon>
        <taxon>Staphylococcus</taxon>
    </lineage>
</organism>
<keyword evidence="2" id="KW-0489">Methyltransferase</keyword>
<evidence type="ECO:0000313" key="3">
    <source>
        <dbReference type="Proteomes" id="UP000240859"/>
    </source>
</evidence>
<gene>
    <name evidence="2" type="ORF">BU057_02920</name>
</gene>
<reference evidence="2 3" key="1">
    <citation type="journal article" date="2016" name="Front. Microbiol.">
        <title>Comprehensive Phylogenetic Analysis of Bovine Non-aureus Staphylococci Species Based on Whole-Genome Sequencing.</title>
        <authorList>
            <person name="Naushad S."/>
            <person name="Barkema H.W."/>
            <person name="Luby C."/>
            <person name="Condas L.A."/>
            <person name="Nobrega D.B."/>
            <person name="Carson D.A."/>
            <person name="De Buck J."/>
        </authorList>
    </citation>
    <scope>NUCLEOTIDE SEQUENCE [LARGE SCALE GENOMIC DNA]</scope>
    <source>
        <strain evidence="2 3">SNUC 1084</strain>
    </source>
</reference>
<dbReference type="EMBL" id="PZFR01000008">
    <property type="protein sequence ID" value="PTI70121.1"/>
    <property type="molecule type" value="Genomic_DNA"/>
</dbReference>
<dbReference type="GO" id="GO:0008168">
    <property type="term" value="F:methyltransferase activity"/>
    <property type="evidence" value="ECO:0007669"/>
    <property type="project" value="UniProtKB-KW"/>
</dbReference>
<dbReference type="InterPro" id="IPR029063">
    <property type="entry name" value="SAM-dependent_MTases_sf"/>
</dbReference>
<keyword evidence="3" id="KW-1185">Reference proteome</keyword>
<dbReference type="SUPFAM" id="SSF53335">
    <property type="entry name" value="S-adenosyl-L-methionine-dependent methyltransferases"/>
    <property type="match status" value="1"/>
</dbReference>
<dbReference type="PANTHER" id="PTHR43861:SF3">
    <property type="entry name" value="PUTATIVE (AFU_ORTHOLOGUE AFUA_2G14390)-RELATED"/>
    <property type="match status" value="1"/>
</dbReference>
<dbReference type="GO" id="GO:0032259">
    <property type="term" value="P:methylation"/>
    <property type="evidence" value="ECO:0007669"/>
    <property type="project" value="UniProtKB-KW"/>
</dbReference>
<dbReference type="PANTHER" id="PTHR43861">
    <property type="entry name" value="TRANS-ACONITATE 2-METHYLTRANSFERASE-RELATED"/>
    <property type="match status" value="1"/>
</dbReference>
<proteinExistence type="predicted"/>
<dbReference type="Gene3D" id="3.40.50.150">
    <property type="entry name" value="Vaccinia Virus protein VP39"/>
    <property type="match status" value="1"/>
</dbReference>
<dbReference type="Proteomes" id="UP000240859">
    <property type="component" value="Unassembled WGS sequence"/>
</dbReference>
<evidence type="ECO:0000313" key="2">
    <source>
        <dbReference type="EMBL" id="PTI70121.1"/>
    </source>
</evidence>
<protein>
    <submittedName>
        <fullName evidence="2">SAM-dependent methyltransferase</fullName>
    </submittedName>
</protein>
<dbReference type="CDD" id="cd02440">
    <property type="entry name" value="AdoMet_MTases"/>
    <property type="match status" value="1"/>
</dbReference>
<dbReference type="Pfam" id="PF13489">
    <property type="entry name" value="Methyltransf_23"/>
    <property type="match status" value="1"/>
</dbReference>
<keyword evidence="1" id="KW-0808">Transferase</keyword>
<accession>A0ABX5IP89</accession>
<sequence>MNKDRFDQIAEKYDGPDRIHLAEIISSEVSKLFENKKYHSLLDYGGGTGLVTFNIEHYFDSITLMDSSPKMIEIFEHKCAELGIPHIHTQTGNILLDTSLLNQNYDVIFLSLVLLHSGDYESLLRQLYAHLNPNGMLVIVDFNKNEQVFHPNVYNGFNQSDIKHAYTQLGLTDIDTHTFYSGKNLFMNRDASLFIATGIKNNPKSY</sequence>
<name>A0ABX5IP89_9STAP</name>
<evidence type="ECO:0000256" key="1">
    <source>
        <dbReference type="ARBA" id="ARBA00022679"/>
    </source>
</evidence>